<feature type="domain" description="DNL-type" evidence="6">
    <location>
        <begin position="125"/>
        <end position="217"/>
    </location>
</feature>
<keyword evidence="2 4" id="KW-0863">Zinc-finger</keyword>
<evidence type="ECO:0000256" key="2">
    <source>
        <dbReference type="ARBA" id="ARBA00022771"/>
    </source>
</evidence>
<keyword evidence="8" id="KW-1185">Reference proteome</keyword>
<keyword evidence="1" id="KW-0479">Metal-binding</keyword>
<evidence type="ECO:0000256" key="5">
    <source>
        <dbReference type="SAM" id="MobiDB-lite"/>
    </source>
</evidence>
<organism evidence="7 8">
    <name type="scientific">Rachicladosporium monterosium</name>
    <dbReference type="NCBI Taxonomy" id="1507873"/>
    <lineage>
        <taxon>Eukaryota</taxon>
        <taxon>Fungi</taxon>
        <taxon>Dikarya</taxon>
        <taxon>Ascomycota</taxon>
        <taxon>Pezizomycotina</taxon>
        <taxon>Dothideomycetes</taxon>
        <taxon>Dothideomycetidae</taxon>
        <taxon>Cladosporiales</taxon>
        <taxon>Cladosporiaceae</taxon>
        <taxon>Rachicladosporium</taxon>
    </lineage>
</organism>
<gene>
    <name evidence="7" type="ORF">LTR32_001416</name>
</gene>
<reference evidence="7 8" key="1">
    <citation type="submission" date="2023-08" db="EMBL/GenBank/DDBJ databases">
        <title>Black Yeasts Isolated from many extreme environments.</title>
        <authorList>
            <person name="Coleine C."/>
            <person name="Stajich J.E."/>
            <person name="Selbmann L."/>
        </authorList>
    </citation>
    <scope>NUCLEOTIDE SEQUENCE [LARGE SCALE GENOMIC DNA]</scope>
    <source>
        <strain evidence="7 8">CCFEE 5386</strain>
    </source>
</reference>
<feature type="compositionally biased region" description="Polar residues" evidence="5">
    <location>
        <begin position="108"/>
        <end position="118"/>
    </location>
</feature>
<dbReference type="Proteomes" id="UP001308179">
    <property type="component" value="Unassembled WGS sequence"/>
</dbReference>
<evidence type="ECO:0000313" key="8">
    <source>
        <dbReference type="Proteomes" id="UP001308179"/>
    </source>
</evidence>
<evidence type="ECO:0000256" key="4">
    <source>
        <dbReference type="PROSITE-ProRule" id="PRU00834"/>
    </source>
</evidence>
<dbReference type="EMBL" id="JAVRRR010000055">
    <property type="protein sequence ID" value="KAK5147079.1"/>
    <property type="molecule type" value="Genomic_DNA"/>
</dbReference>
<dbReference type="PANTHER" id="PTHR20922:SF13">
    <property type="entry name" value="DNL-TYPE ZINC FINGER PROTEIN"/>
    <property type="match status" value="1"/>
</dbReference>
<dbReference type="InterPro" id="IPR007853">
    <property type="entry name" value="Znf_DNL-typ"/>
</dbReference>
<evidence type="ECO:0000313" key="7">
    <source>
        <dbReference type="EMBL" id="KAK5147079.1"/>
    </source>
</evidence>
<dbReference type="InterPro" id="IPR024158">
    <property type="entry name" value="Mt_import_TIM15"/>
</dbReference>
<sequence length="217" mass="24334">MPAYLKSTPCPPSLPHASSFMRRIDKARTAPNVRASDRNVHLRASLSGQTSFHVIGVNHALFRIPQRCFNIARPSAPTSPRRIPTQLRHESSTATTRAPTPLTDEDPQTVSYSPSTAEDTAARKAQEPAYEMHFTCRKCLHRSAHRITKQAYHFGTTLVTCPECKGRHLISDHLKIFSDKSITVEDLLREKGELLRKGRLGEDGDIEFYDENVKTGT</sequence>
<evidence type="ECO:0000256" key="3">
    <source>
        <dbReference type="ARBA" id="ARBA00022833"/>
    </source>
</evidence>
<dbReference type="Pfam" id="PF05180">
    <property type="entry name" value="zf-DNL"/>
    <property type="match status" value="1"/>
</dbReference>
<accession>A0ABR0LDE3</accession>
<evidence type="ECO:0000259" key="6">
    <source>
        <dbReference type="PROSITE" id="PS51501"/>
    </source>
</evidence>
<name>A0ABR0LDE3_9PEZI</name>
<keyword evidence="3" id="KW-0862">Zinc</keyword>
<proteinExistence type="predicted"/>
<dbReference type="PANTHER" id="PTHR20922">
    <property type="entry name" value="DNL-TYPE ZINC FINGER PROTEIN"/>
    <property type="match status" value="1"/>
</dbReference>
<protein>
    <recommendedName>
        <fullName evidence="6">DNL-type domain-containing protein</fullName>
    </recommendedName>
</protein>
<comment type="caution">
    <text evidence="7">The sequence shown here is derived from an EMBL/GenBank/DDBJ whole genome shotgun (WGS) entry which is preliminary data.</text>
</comment>
<evidence type="ECO:0000256" key="1">
    <source>
        <dbReference type="ARBA" id="ARBA00022723"/>
    </source>
</evidence>
<dbReference type="PROSITE" id="PS51501">
    <property type="entry name" value="ZF_DNL"/>
    <property type="match status" value="1"/>
</dbReference>
<feature type="region of interest" description="Disordered" evidence="5">
    <location>
        <begin position="73"/>
        <end position="119"/>
    </location>
</feature>